<organism evidence="1 2">
    <name type="scientific">Nonomuraea pusilla</name>
    <dbReference type="NCBI Taxonomy" id="46177"/>
    <lineage>
        <taxon>Bacteria</taxon>
        <taxon>Bacillati</taxon>
        <taxon>Actinomycetota</taxon>
        <taxon>Actinomycetes</taxon>
        <taxon>Streptosporangiales</taxon>
        <taxon>Streptosporangiaceae</taxon>
        <taxon>Nonomuraea</taxon>
    </lineage>
</organism>
<dbReference type="RefSeq" id="WP_055506575.1">
    <property type="nucleotide sequence ID" value="NZ_BBZG01000004.1"/>
</dbReference>
<proteinExistence type="predicted"/>
<dbReference type="OrthoDB" id="3541306at2"/>
<accession>A0A1H7V8N0</accession>
<gene>
    <name evidence="1" type="ORF">SAMN05660976_04033</name>
</gene>
<dbReference type="Proteomes" id="UP000198953">
    <property type="component" value="Unassembled WGS sequence"/>
</dbReference>
<reference evidence="1 2" key="1">
    <citation type="submission" date="2016-10" db="EMBL/GenBank/DDBJ databases">
        <authorList>
            <person name="de Groot N.N."/>
        </authorList>
    </citation>
    <scope>NUCLEOTIDE SEQUENCE [LARGE SCALE GENOMIC DNA]</scope>
    <source>
        <strain evidence="1 2">DSM 43357</strain>
    </source>
</reference>
<name>A0A1H7V8N0_9ACTN</name>
<protein>
    <submittedName>
        <fullName evidence="1">Uncharacterized protein</fullName>
    </submittedName>
</protein>
<dbReference type="AlphaFoldDB" id="A0A1H7V8N0"/>
<evidence type="ECO:0000313" key="2">
    <source>
        <dbReference type="Proteomes" id="UP000198953"/>
    </source>
</evidence>
<evidence type="ECO:0000313" key="1">
    <source>
        <dbReference type="EMBL" id="SEM05359.1"/>
    </source>
</evidence>
<dbReference type="STRING" id="46177.SAMN05660976_04033"/>
<dbReference type="EMBL" id="FOBF01000009">
    <property type="protein sequence ID" value="SEM05359.1"/>
    <property type="molecule type" value="Genomic_DNA"/>
</dbReference>
<keyword evidence="2" id="KW-1185">Reference proteome</keyword>
<sequence length="126" mass="14175">MSRDDDDRRPAWPGLDDSDADLYYDVSDMRTVAEKLLVQLSTMQGPGGNRNGITGTVETLTRYFSLSEEHIGRWPEAAALTRSVGTGPDDRGRLLGELYTEFVERFEDVIEAIRTSADEYERTNPV</sequence>